<sequence length="358" mass="40308">MADDSEPDDSDDEDTGKLRNEIEAALKRDEQTSLIAGPVATVHEVQKVPVKKADVQLTSDCPIDRMGYVLNINRAGPSITIQGHPHQAILDEGSVLCLQSRVVLGCVDEVFGQVKLPMYLIRFEKPEDIPESVALQAAVFYTTQHATYVETSKLNVKGTDASNLYDEEVGAEEMEFSDDEAEAEARRKLKATKRKHNPDAAPKDLLATPTKDLRVTPTKDRRGLIFTRRSSRRTRTTRSFRRTTTTTRLRRDTFEQPPRGYFEQPPPGYGYPPQGGGYPGPHHHHPQGPPRHHHQGPPPHNMPPHHHPGPFPGPPGHPMHPDQPQHPSPWHQQGPPPPYFQQYPPRPPPQDDPYHYRN</sequence>
<evidence type="ECO:0000256" key="1">
    <source>
        <dbReference type="ARBA" id="ARBA00004123"/>
    </source>
</evidence>
<feature type="compositionally biased region" description="Basic and acidic residues" evidence="9">
    <location>
        <begin position="211"/>
        <end position="223"/>
    </location>
</feature>
<feature type="region of interest" description="Disordered" evidence="9">
    <location>
        <begin position="190"/>
        <end position="358"/>
    </location>
</feature>
<dbReference type="Gene3D" id="2.40.10.230">
    <property type="entry name" value="Probable tRNA pseudouridine synthase domain"/>
    <property type="match status" value="1"/>
</dbReference>
<dbReference type="OMA" id="WKNDDEP"/>
<evidence type="ECO:0000256" key="5">
    <source>
        <dbReference type="ARBA" id="ARBA00022552"/>
    </source>
</evidence>
<dbReference type="InterPro" id="IPR038664">
    <property type="entry name" value="Gar1/Naf1_Cbf5-bd_sf"/>
</dbReference>
<dbReference type="AlphaFoldDB" id="A0A067CGY4"/>
<organism evidence="10 11">
    <name type="scientific">Saprolegnia parasitica (strain CBS 223.65)</name>
    <dbReference type="NCBI Taxonomy" id="695850"/>
    <lineage>
        <taxon>Eukaryota</taxon>
        <taxon>Sar</taxon>
        <taxon>Stramenopiles</taxon>
        <taxon>Oomycota</taxon>
        <taxon>Saprolegniomycetes</taxon>
        <taxon>Saprolegniales</taxon>
        <taxon>Saprolegniaceae</taxon>
        <taxon>Saprolegnia</taxon>
    </lineage>
</organism>
<dbReference type="InterPro" id="IPR009000">
    <property type="entry name" value="Transl_B-barrel_sf"/>
</dbReference>
<dbReference type="OrthoDB" id="21550at2759"/>
<accession>A0A067CGY4</accession>
<keyword evidence="7" id="KW-0694">RNA-binding</keyword>
<evidence type="ECO:0000256" key="4">
    <source>
        <dbReference type="ARBA" id="ARBA00022517"/>
    </source>
</evidence>
<keyword evidence="8" id="KW-0539">Nucleus</keyword>
<dbReference type="SUPFAM" id="SSF50447">
    <property type="entry name" value="Translation proteins"/>
    <property type="match status" value="1"/>
</dbReference>
<feature type="compositionally biased region" description="Basic residues" evidence="9">
    <location>
        <begin position="229"/>
        <end position="241"/>
    </location>
</feature>
<dbReference type="GeneID" id="24127607"/>
<reference evidence="10 11" key="1">
    <citation type="journal article" date="2013" name="PLoS Genet.">
        <title>Distinctive expansion of potential virulence genes in the genome of the oomycete fish pathogen Saprolegnia parasitica.</title>
        <authorList>
            <person name="Jiang R.H."/>
            <person name="de Bruijn I."/>
            <person name="Haas B.J."/>
            <person name="Belmonte R."/>
            <person name="Lobach L."/>
            <person name="Christie J."/>
            <person name="van den Ackerveken G."/>
            <person name="Bottin A."/>
            <person name="Bulone V."/>
            <person name="Diaz-Moreno S.M."/>
            <person name="Dumas B."/>
            <person name="Fan L."/>
            <person name="Gaulin E."/>
            <person name="Govers F."/>
            <person name="Grenville-Briggs L.J."/>
            <person name="Horner N.R."/>
            <person name="Levin J.Z."/>
            <person name="Mammella M."/>
            <person name="Meijer H.J."/>
            <person name="Morris P."/>
            <person name="Nusbaum C."/>
            <person name="Oome S."/>
            <person name="Phillips A.J."/>
            <person name="van Rooyen D."/>
            <person name="Rzeszutek E."/>
            <person name="Saraiva M."/>
            <person name="Secombes C.J."/>
            <person name="Seidl M.F."/>
            <person name="Snel B."/>
            <person name="Stassen J.H."/>
            <person name="Sykes S."/>
            <person name="Tripathy S."/>
            <person name="van den Berg H."/>
            <person name="Vega-Arreguin J.C."/>
            <person name="Wawra S."/>
            <person name="Young S.K."/>
            <person name="Zeng Q."/>
            <person name="Dieguez-Uribeondo J."/>
            <person name="Russ C."/>
            <person name="Tyler B.M."/>
            <person name="van West P."/>
        </authorList>
    </citation>
    <scope>NUCLEOTIDE SEQUENCE [LARGE SCALE GENOMIC DNA]</scope>
    <source>
        <strain evidence="10 11">CBS 223.65</strain>
    </source>
</reference>
<dbReference type="Proteomes" id="UP000030745">
    <property type="component" value="Unassembled WGS sequence"/>
</dbReference>
<evidence type="ECO:0000256" key="6">
    <source>
        <dbReference type="ARBA" id="ARBA00022553"/>
    </source>
</evidence>
<evidence type="ECO:0000256" key="2">
    <source>
        <dbReference type="ARBA" id="ARBA00009801"/>
    </source>
</evidence>
<feature type="compositionally biased region" description="Pro residues" evidence="9">
    <location>
        <begin position="309"/>
        <end position="318"/>
    </location>
</feature>
<protein>
    <recommendedName>
        <fullName evidence="3">H/ACA ribonucleoprotein complex non-core subunit NAF1</fullName>
    </recommendedName>
</protein>
<dbReference type="STRING" id="695850.A0A067CGY4"/>
<keyword evidence="4" id="KW-0690">Ribosome biogenesis</keyword>
<dbReference type="Pfam" id="PF04410">
    <property type="entry name" value="Gar1"/>
    <property type="match status" value="1"/>
</dbReference>
<evidence type="ECO:0000313" key="10">
    <source>
        <dbReference type="EMBL" id="KDO30014.1"/>
    </source>
</evidence>
<keyword evidence="6" id="KW-0597">Phosphoprotein</keyword>
<evidence type="ECO:0000256" key="8">
    <source>
        <dbReference type="ARBA" id="ARBA00023242"/>
    </source>
</evidence>
<evidence type="ECO:0000256" key="7">
    <source>
        <dbReference type="ARBA" id="ARBA00022884"/>
    </source>
</evidence>
<comment type="subcellular location">
    <subcellularLocation>
        <location evidence="1">Nucleus</location>
    </subcellularLocation>
</comment>
<dbReference type="GO" id="GO:0001522">
    <property type="term" value="P:pseudouridine synthesis"/>
    <property type="evidence" value="ECO:0007669"/>
    <property type="project" value="InterPro"/>
</dbReference>
<dbReference type="GO" id="GO:0005732">
    <property type="term" value="C:sno(s)RNA-containing ribonucleoprotein complex"/>
    <property type="evidence" value="ECO:0007669"/>
    <property type="project" value="InterPro"/>
</dbReference>
<name>A0A067CGY4_SAPPC</name>
<dbReference type="EMBL" id="KK583203">
    <property type="protein sequence ID" value="KDO30014.1"/>
    <property type="molecule type" value="Genomic_DNA"/>
</dbReference>
<gene>
    <name evidence="10" type="ORF">SPRG_05203</name>
</gene>
<dbReference type="GO" id="GO:0005634">
    <property type="term" value="C:nucleus"/>
    <property type="evidence" value="ECO:0007669"/>
    <property type="project" value="UniProtKB-SubCell"/>
</dbReference>
<dbReference type="RefSeq" id="XP_012199196.1">
    <property type="nucleotide sequence ID" value="XM_012343806.1"/>
</dbReference>
<dbReference type="InterPro" id="IPR040309">
    <property type="entry name" value="Naf1"/>
</dbReference>
<evidence type="ECO:0000256" key="9">
    <source>
        <dbReference type="SAM" id="MobiDB-lite"/>
    </source>
</evidence>
<dbReference type="GO" id="GO:0003723">
    <property type="term" value="F:RNA binding"/>
    <property type="evidence" value="ECO:0007669"/>
    <property type="project" value="UniProtKB-KW"/>
</dbReference>
<dbReference type="GO" id="GO:0006364">
    <property type="term" value="P:rRNA processing"/>
    <property type="evidence" value="ECO:0007669"/>
    <property type="project" value="UniProtKB-KW"/>
</dbReference>
<keyword evidence="5" id="KW-0698">rRNA processing</keyword>
<dbReference type="InterPro" id="IPR007504">
    <property type="entry name" value="H/ACA_rnp_Gar1/Naf1"/>
</dbReference>
<dbReference type="VEuPathDB" id="FungiDB:SPRG_05203"/>
<feature type="compositionally biased region" description="Pro residues" evidence="9">
    <location>
        <begin position="334"/>
        <end position="351"/>
    </location>
</feature>
<dbReference type="PANTHER" id="PTHR31633">
    <property type="entry name" value="H/ACA RIBONUCLEOPROTEIN COMPLEX NON-CORE SUBUNIT NAF1"/>
    <property type="match status" value="1"/>
</dbReference>
<dbReference type="PANTHER" id="PTHR31633:SF1">
    <property type="entry name" value="H_ACA RIBONUCLEOPROTEIN COMPLEX NON-CORE SUBUNIT NAF1"/>
    <property type="match status" value="1"/>
</dbReference>
<proteinExistence type="inferred from homology"/>
<dbReference type="GO" id="GO:0000493">
    <property type="term" value="P:box H/ACA snoRNP assembly"/>
    <property type="evidence" value="ECO:0007669"/>
    <property type="project" value="InterPro"/>
</dbReference>
<keyword evidence="11" id="KW-1185">Reference proteome</keyword>
<comment type="similarity">
    <text evidence="2">Belongs to the NAF1 family.</text>
</comment>
<feature type="compositionally biased region" description="Basic residues" evidence="9">
    <location>
        <begin position="281"/>
        <end position="295"/>
    </location>
</feature>
<evidence type="ECO:0000256" key="3">
    <source>
        <dbReference type="ARBA" id="ARBA00021438"/>
    </source>
</evidence>
<dbReference type="KEGG" id="spar:SPRG_05203"/>
<evidence type="ECO:0000313" key="11">
    <source>
        <dbReference type="Proteomes" id="UP000030745"/>
    </source>
</evidence>